<evidence type="ECO:0000313" key="7">
    <source>
        <dbReference type="Proteomes" id="UP000295117"/>
    </source>
</evidence>
<keyword evidence="3" id="KW-0804">Transcription</keyword>
<evidence type="ECO:0000256" key="1">
    <source>
        <dbReference type="ARBA" id="ARBA00023015"/>
    </source>
</evidence>
<keyword evidence="1" id="KW-0805">Transcription regulation</keyword>
<dbReference type="InterPro" id="IPR023772">
    <property type="entry name" value="DNA-bd_HTH_TetR-type_CS"/>
</dbReference>
<dbReference type="PROSITE" id="PS01081">
    <property type="entry name" value="HTH_TETR_1"/>
    <property type="match status" value="1"/>
</dbReference>
<protein>
    <submittedName>
        <fullName evidence="6">Bacterial regulatory protein, tetR family</fullName>
    </submittedName>
</protein>
<dbReference type="Proteomes" id="UP000295117">
    <property type="component" value="Unassembled WGS sequence"/>
</dbReference>
<dbReference type="RefSeq" id="WP_134065253.1">
    <property type="nucleotide sequence ID" value="NZ_PECG01000007.1"/>
</dbReference>
<reference evidence="6 7" key="1">
    <citation type="journal article" date="2019" name="Sci. Rep.">
        <title>Extended insight into the Mycobacterium chelonae-abscessus complex through whole genome sequencing of Mycobacterium salmoniphilum outbreak and Mycobacterium salmoniphilum-like strains.</title>
        <authorList>
            <person name="Behra P.R.K."/>
            <person name="Das S."/>
            <person name="Pettersson B.M.F."/>
            <person name="Shirreff L."/>
            <person name="DuCote T."/>
            <person name="Jacobsson K.G."/>
            <person name="Ennis D.G."/>
            <person name="Kirsebom L.A."/>
        </authorList>
    </citation>
    <scope>NUCLEOTIDE SEQUENCE [LARGE SCALE GENOMIC DNA]</scope>
    <source>
        <strain evidence="6 7">DE 4585</strain>
    </source>
</reference>
<dbReference type="InterPro" id="IPR050109">
    <property type="entry name" value="HTH-type_TetR-like_transc_reg"/>
</dbReference>
<dbReference type="InterPro" id="IPR011075">
    <property type="entry name" value="TetR_C"/>
</dbReference>
<organism evidence="6 7">
    <name type="scientific">Mycobacteroides salmoniphilum</name>
    <dbReference type="NCBI Taxonomy" id="404941"/>
    <lineage>
        <taxon>Bacteria</taxon>
        <taxon>Bacillati</taxon>
        <taxon>Actinomycetota</taxon>
        <taxon>Actinomycetes</taxon>
        <taxon>Mycobacteriales</taxon>
        <taxon>Mycobacteriaceae</taxon>
        <taxon>Mycobacteroides</taxon>
    </lineage>
</organism>
<dbReference type="PROSITE" id="PS50977">
    <property type="entry name" value="HTH_TETR_2"/>
    <property type="match status" value="1"/>
</dbReference>
<dbReference type="GO" id="GO:0000976">
    <property type="term" value="F:transcription cis-regulatory region binding"/>
    <property type="evidence" value="ECO:0007669"/>
    <property type="project" value="TreeGrafter"/>
</dbReference>
<dbReference type="Gene3D" id="1.10.357.10">
    <property type="entry name" value="Tetracycline Repressor, domain 2"/>
    <property type="match status" value="1"/>
</dbReference>
<dbReference type="PANTHER" id="PTHR30055">
    <property type="entry name" value="HTH-TYPE TRANSCRIPTIONAL REGULATOR RUTR"/>
    <property type="match status" value="1"/>
</dbReference>
<dbReference type="Gene3D" id="1.10.10.60">
    <property type="entry name" value="Homeodomain-like"/>
    <property type="match status" value="1"/>
</dbReference>
<proteinExistence type="predicted"/>
<dbReference type="InterPro" id="IPR009057">
    <property type="entry name" value="Homeodomain-like_sf"/>
</dbReference>
<evidence type="ECO:0000256" key="2">
    <source>
        <dbReference type="ARBA" id="ARBA00023125"/>
    </source>
</evidence>
<name>A0A4R8S930_9MYCO</name>
<dbReference type="InterPro" id="IPR001647">
    <property type="entry name" value="HTH_TetR"/>
</dbReference>
<keyword evidence="2 4" id="KW-0238">DNA-binding</keyword>
<accession>A0A4R8S930</accession>
<sequence length="212" mass="23117">MTKNTAIQRQRTPGRLNRSLDLAILEAAFIVLAEQGYDAMSMDVIAARAGVGKAAIYRRWSSKAALTADAILHGRPSLGKLDDVPDTGSLRGDLHALYEARDFGDNDILTGNLLAGIIAEAVNDSTLAAALDDLLLSQTQKRMEIVFARAVERGEIARDRDLSLVYDIPLGLSLTAALKRTVIDETYMRRMVDDVILPLVQRPVSPSEHYGS</sequence>
<feature type="domain" description="HTH tetR-type" evidence="5">
    <location>
        <begin position="18"/>
        <end position="78"/>
    </location>
</feature>
<comment type="caution">
    <text evidence="6">The sequence shown here is derived from an EMBL/GenBank/DDBJ whole genome shotgun (WGS) entry which is preliminary data.</text>
</comment>
<dbReference type="SUPFAM" id="SSF48498">
    <property type="entry name" value="Tetracyclin repressor-like, C-terminal domain"/>
    <property type="match status" value="1"/>
</dbReference>
<dbReference type="Pfam" id="PF00440">
    <property type="entry name" value="TetR_N"/>
    <property type="match status" value="1"/>
</dbReference>
<evidence type="ECO:0000259" key="5">
    <source>
        <dbReference type="PROSITE" id="PS50977"/>
    </source>
</evidence>
<dbReference type="PRINTS" id="PR00455">
    <property type="entry name" value="HTHTETR"/>
</dbReference>
<dbReference type="AlphaFoldDB" id="A0A4R8S930"/>
<dbReference type="SUPFAM" id="SSF46689">
    <property type="entry name" value="Homeodomain-like"/>
    <property type="match status" value="1"/>
</dbReference>
<evidence type="ECO:0000256" key="3">
    <source>
        <dbReference type="ARBA" id="ARBA00023163"/>
    </source>
</evidence>
<evidence type="ECO:0000313" key="6">
    <source>
        <dbReference type="EMBL" id="TDZ86063.1"/>
    </source>
</evidence>
<dbReference type="InterPro" id="IPR036271">
    <property type="entry name" value="Tet_transcr_reg_TetR-rel_C_sf"/>
</dbReference>
<gene>
    <name evidence="6" type="ORF">DE4585_01386</name>
</gene>
<evidence type="ECO:0000256" key="4">
    <source>
        <dbReference type="PROSITE-ProRule" id="PRU00335"/>
    </source>
</evidence>
<dbReference type="EMBL" id="PECH01000004">
    <property type="protein sequence ID" value="TDZ86063.1"/>
    <property type="molecule type" value="Genomic_DNA"/>
</dbReference>
<feature type="DNA-binding region" description="H-T-H motif" evidence="4">
    <location>
        <begin position="41"/>
        <end position="60"/>
    </location>
</feature>
<dbReference type="Pfam" id="PF16859">
    <property type="entry name" value="TetR_C_11"/>
    <property type="match status" value="1"/>
</dbReference>
<dbReference type="GO" id="GO:0003700">
    <property type="term" value="F:DNA-binding transcription factor activity"/>
    <property type="evidence" value="ECO:0007669"/>
    <property type="project" value="TreeGrafter"/>
</dbReference>
<dbReference type="PANTHER" id="PTHR30055:SF148">
    <property type="entry name" value="TETR-FAMILY TRANSCRIPTIONAL REGULATOR"/>
    <property type="match status" value="1"/>
</dbReference>